<evidence type="ECO:0000313" key="1">
    <source>
        <dbReference type="EMBL" id="WRL46889.1"/>
    </source>
</evidence>
<proteinExistence type="predicted"/>
<dbReference type="EMBL" id="CP141259">
    <property type="protein sequence ID" value="WRL46889.1"/>
    <property type="molecule type" value="Genomic_DNA"/>
</dbReference>
<protein>
    <submittedName>
        <fullName evidence="1">Uncharacterized protein</fullName>
    </submittedName>
</protein>
<sequence length="89" mass="9583">MAILPARGGGGRIVDALMRSTQGGGIRSGTDGERYTGRDGLRIRGADVRVRLSIPQPNTVRAEPFDFAQDRPVEALSMPFDKLRANGCI</sequence>
<dbReference type="Proteomes" id="UP001626593">
    <property type="component" value="Chromosome"/>
</dbReference>
<dbReference type="RefSeq" id="WP_169130355.1">
    <property type="nucleotide sequence ID" value="NZ_CAWPLS010000258.1"/>
</dbReference>
<accession>A0ABZ1AM09</accession>
<organism evidence="1 2">
    <name type="scientific">Aromatoleum evansii</name>
    <name type="common">Azoarcus evansii</name>
    <dbReference type="NCBI Taxonomy" id="59406"/>
    <lineage>
        <taxon>Bacteria</taxon>
        <taxon>Pseudomonadati</taxon>
        <taxon>Pseudomonadota</taxon>
        <taxon>Betaproteobacteria</taxon>
        <taxon>Rhodocyclales</taxon>
        <taxon>Rhodocyclaceae</taxon>
        <taxon>Aromatoleum</taxon>
    </lineage>
</organism>
<reference evidence="1 2" key="1">
    <citation type="submission" date="2023-12" db="EMBL/GenBank/DDBJ databases">
        <title>A. evansii MAY27, complete genome.</title>
        <authorList>
            <person name="Wang Y."/>
        </authorList>
    </citation>
    <scope>NUCLEOTIDE SEQUENCE [LARGE SCALE GENOMIC DNA]</scope>
    <source>
        <strain evidence="1 2">MAY27</strain>
    </source>
</reference>
<name>A0ABZ1AM09_AROEV</name>
<evidence type="ECO:0000313" key="2">
    <source>
        <dbReference type="Proteomes" id="UP001626593"/>
    </source>
</evidence>
<keyword evidence="2" id="KW-1185">Reference proteome</keyword>
<gene>
    <name evidence="1" type="ORF">U5817_02215</name>
</gene>